<evidence type="ECO:0000256" key="10">
    <source>
        <dbReference type="ARBA" id="ARBA00023065"/>
    </source>
</evidence>
<feature type="transmembrane region" description="Helical" evidence="13">
    <location>
        <begin position="192"/>
        <end position="209"/>
    </location>
</feature>
<keyword evidence="4" id="KW-1003">Cell membrane</keyword>
<gene>
    <name evidence="14" type="primary">trkH</name>
    <name evidence="14" type="ORF">Poly30_34430</name>
</gene>
<comment type="similarity">
    <text evidence="2">Belongs to the TrkH potassium transport family.</text>
</comment>
<dbReference type="GO" id="GO:0015379">
    <property type="term" value="F:potassium:chloride symporter activity"/>
    <property type="evidence" value="ECO:0007669"/>
    <property type="project" value="InterPro"/>
</dbReference>
<feature type="transmembrane region" description="Helical" evidence="13">
    <location>
        <begin position="136"/>
        <end position="158"/>
    </location>
</feature>
<sequence>MNFRAVAKMLGIVLMIVSVFLMISAGVGLGYDEKEAMWSFVAAAAVSFLTGGLLAFVFRDATHDQNGRPKYYRREGLATVGLAWIVAGAAGALPYLFSGTLTSFVDAYFESVSGWTTTGSTIMSGEQIDGMSHAIAFWRCFSQWLGGFGIVMVFVVLFPTGGRSLFRSEVPGVSREAAHQRVRDSAIMLAKIYYLLSTGLLITLLSVGMEPFDAVIHTFSTIANGGFSNHSESIAYYDSGLIEIVLVAFMLLSALNFTIYDALLRGGPKGRIKPAWNRFYGSLEARLFLGIVAFSTLSIGAVLWHTEGLPEYGSPLLALRDSLFQVVCVITTAGFATEDFDAWPQYCRILLMLIAISGACAGSTAGGLKIVRVVIMVKAAFVSVRKMARPRVIDQVRVDGETLDEGVVASVTGYFVLWVAVFLAATTVLASFGTDLETSATAVIATLNNVGPGLGQVGPVQNFAGLHEVSKMVLSLCMVLGRLEFYALVVLLMPTFWKR</sequence>
<keyword evidence="3" id="KW-0813">Transport</keyword>
<feature type="transmembrane region" description="Helical" evidence="13">
    <location>
        <begin position="37"/>
        <end position="57"/>
    </location>
</feature>
<dbReference type="PANTHER" id="PTHR32024:SF2">
    <property type="entry name" value="TRK SYSTEM POTASSIUM UPTAKE PROTEIN TRKG-RELATED"/>
    <property type="match status" value="1"/>
</dbReference>
<keyword evidence="5" id="KW-0997">Cell inner membrane</keyword>
<feature type="binding site" evidence="12">
    <location>
        <position position="117"/>
    </location>
    <ligand>
        <name>K(+)</name>
        <dbReference type="ChEBI" id="CHEBI:29103"/>
    </ligand>
</feature>
<evidence type="ECO:0000313" key="14">
    <source>
        <dbReference type="EMBL" id="QDV07908.1"/>
    </source>
</evidence>
<dbReference type="GO" id="GO:0046872">
    <property type="term" value="F:metal ion binding"/>
    <property type="evidence" value="ECO:0007669"/>
    <property type="project" value="UniProtKB-KW"/>
</dbReference>
<keyword evidence="6" id="KW-0633">Potassium transport</keyword>
<accession>A0A518EV23</accession>
<reference evidence="14 15" key="1">
    <citation type="submission" date="2019-02" db="EMBL/GenBank/DDBJ databases">
        <title>Deep-cultivation of Planctomycetes and their phenomic and genomic characterization uncovers novel biology.</title>
        <authorList>
            <person name="Wiegand S."/>
            <person name="Jogler M."/>
            <person name="Boedeker C."/>
            <person name="Pinto D."/>
            <person name="Vollmers J."/>
            <person name="Rivas-Marin E."/>
            <person name="Kohn T."/>
            <person name="Peeters S.H."/>
            <person name="Heuer A."/>
            <person name="Rast P."/>
            <person name="Oberbeckmann S."/>
            <person name="Bunk B."/>
            <person name="Jeske O."/>
            <person name="Meyerdierks A."/>
            <person name="Storesund J.E."/>
            <person name="Kallscheuer N."/>
            <person name="Luecker S."/>
            <person name="Lage O.M."/>
            <person name="Pohl T."/>
            <person name="Merkel B.J."/>
            <person name="Hornburger P."/>
            <person name="Mueller R.-W."/>
            <person name="Bruemmer F."/>
            <person name="Labrenz M."/>
            <person name="Spormann A.M."/>
            <person name="Op den Camp H."/>
            <person name="Overmann J."/>
            <person name="Amann R."/>
            <person name="Jetten M.S.M."/>
            <person name="Mascher T."/>
            <person name="Medema M.H."/>
            <person name="Devos D.P."/>
            <person name="Kaster A.-K."/>
            <person name="Ovreas L."/>
            <person name="Rohde M."/>
            <person name="Galperin M.Y."/>
            <person name="Jogler C."/>
        </authorList>
    </citation>
    <scope>NUCLEOTIDE SEQUENCE [LARGE SCALE GENOMIC DNA]</scope>
    <source>
        <strain evidence="14 15">Poly30</strain>
    </source>
</reference>
<keyword evidence="7 13" id="KW-0812">Transmembrane</keyword>
<keyword evidence="10" id="KW-0406">Ion transport</keyword>
<evidence type="ECO:0000256" key="2">
    <source>
        <dbReference type="ARBA" id="ARBA00009137"/>
    </source>
</evidence>
<evidence type="ECO:0000256" key="6">
    <source>
        <dbReference type="ARBA" id="ARBA00022538"/>
    </source>
</evidence>
<evidence type="ECO:0000256" key="1">
    <source>
        <dbReference type="ARBA" id="ARBA00004429"/>
    </source>
</evidence>
<dbReference type="InterPro" id="IPR004772">
    <property type="entry name" value="TrkH"/>
</dbReference>
<feature type="transmembrane region" description="Helical" evidence="13">
    <location>
        <begin position="411"/>
        <end position="432"/>
    </location>
</feature>
<dbReference type="GO" id="GO:0005886">
    <property type="term" value="C:plasma membrane"/>
    <property type="evidence" value="ECO:0007669"/>
    <property type="project" value="UniProtKB-SubCell"/>
</dbReference>
<feature type="binding site" evidence="12">
    <location>
        <position position="450"/>
    </location>
    <ligand>
        <name>K(+)</name>
        <dbReference type="ChEBI" id="CHEBI:29103"/>
    </ligand>
</feature>
<feature type="transmembrane region" description="Helical" evidence="13">
    <location>
        <begin position="12"/>
        <end position="31"/>
    </location>
</feature>
<protein>
    <submittedName>
        <fullName evidence="14">Trk system potassium uptake protein TrkH</fullName>
    </submittedName>
</protein>
<keyword evidence="12" id="KW-0479">Metal-binding</keyword>
<dbReference type="OrthoDB" id="9810952at2"/>
<evidence type="ECO:0000256" key="4">
    <source>
        <dbReference type="ARBA" id="ARBA00022475"/>
    </source>
</evidence>
<dbReference type="RefSeq" id="WP_145199631.1">
    <property type="nucleotide sequence ID" value="NZ_CP036434.1"/>
</dbReference>
<feature type="transmembrane region" description="Helical" evidence="13">
    <location>
        <begin position="285"/>
        <end position="305"/>
    </location>
</feature>
<dbReference type="Proteomes" id="UP000320390">
    <property type="component" value="Chromosome"/>
</dbReference>
<dbReference type="EMBL" id="CP036434">
    <property type="protein sequence ID" value="QDV07908.1"/>
    <property type="molecule type" value="Genomic_DNA"/>
</dbReference>
<feature type="binding site" evidence="12">
    <location>
        <position position="449"/>
    </location>
    <ligand>
        <name>K(+)</name>
        <dbReference type="ChEBI" id="CHEBI:29103"/>
    </ligand>
</feature>
<keyword evidence="8 12" id="KW-0630">Potassium</keyword>
<proteinExistence type="inferred from homology"/>
<keyword evidence="9 13" id="KW-1133">Transmembrane helix</keyword>
<evidence type="ECO:0000256" key="9">
    <source>
        <dbReference type="ARBA" id="ARBA00022989"/>
    </source>
</evidence>
<feature type="binding site" evidence="12">
    <location>
        <position position="332"/>
    </location>
    <ligand>
        <name>K(+)</name>
        <dbReference type="ChEBI" id="CHEBI:29103"/>
    </ligand>
</feature>
<evidence type="ECO:0000256" key="11">
    <source>
        <dbReference type="ARBA" id="ARBA00023136"/>
    </source>
</evidence>
<dbReference type="AlphaFoldDB" id="A0A518EV23"/>
<feature type="binding site" evidence="12">
    <location>
        <position position="333"/>
    </location>
    <ligand>
        <name>K(+)</name>
        <dbReference type="ChEBI" id="CHEBI:29103"/>
    </ligand>
</feature>
<evidence type="ECO:0000256" key="5">
    <source>
        <dbReference type="ARBA" id="ARBA00022519"/>
    </source>
</evidence>
<feature type="transmembrane region" description="Helical" evidence="13">
    <location>
        <begin position="241"/>
        <end position="264"/>
    </location>
</feature>
<evidence type="ECO:0000256" key="7">
    <source>
        <dbReference type="ARBA" id="ARBA00022692"/>
    </source>
</evidence>
<feature type="transmembrane region" description="Helical" evidence="13">
    <location>
        <begin position="349"/>
        <end position="368"/>
    </location>
</feature>
<comment type="subcellular location">
    <subcellularLocation>
        <location evidence="1">Cell inner membrane</location>
        <topology evidence="1">Multi-pass membrane protein</topology>
    </subcellularLocation>
</comment>
<evidence type="ECO:0000256" key="12">
    <source>
        <dbReference type="PIRSR" id="PIRSR006247-1"/>
    </source>
</evidence>
<evidence type="ECO:0000256" key="13">
    <source>
        <dbReference type="SAM" id="Phobius"/>
    </source>
</evidence>
<keyword evidence="15" id="KW-1185">Reference proteome</keyword>
<evidence type="ECO:0000256" key="8">
    <source>
        <dbReference type="ARBA" id="ARBA00022958"/>
    </source>
</evidence>
<feature type="transmembrane region" description="Helical" evidence="13">
    <location>
        <begin position="473"/>
        <end position="497"/>
    </location>
</feature>
<feature type="binding site" evidence="12">
    <location>
        <position position="118"/>
    </location>
    <ligand>
        <name>K(+)</name>
        <dbReference type="ChEBI" id="CHEBI:29103"/>
    </ligand>
</feature>
<dbReference type="PIRSF" id="PIRSF006247">
    <property type="entry name" value="TrkH"/>
    <property type="match status" value="1"/>
</dbReference>
<dbReference type="InterPro" id="IPR003445">
    <property type="entry name" value="Cat_transpt"/>
</dbReference>
<keyword evidence="11 13" id="KW-0472">Membrane</keyword>
<dbReference type="Pfam" id="PF02386">
    <property type="entry name" value="TrkH"/>
    <property type="match status" value="1"/>
</dbReference>
<dbReference type="PANTHER" id="PTHR32024">
    <property type="entry name" value="TRK SYSTEM POTASSIUM UPTAKE PROTEIN TRKG-RELATED"/>
    <property type="match status" value="1"/>
</dbReference>
<evidence type="ECO:0000256" key="3">
    <source>
        <dbReference type="ARBA" id="ARBA00022448"/>
    </source>
</evidence>
<evidence type="ECO:0000313" key="15">
    <source>
        <dbReference type="Proteomes" id="UP000320390"/>
    </source>
</evidence>
<feature type="transmembrane region" description="Helical" evidence="13">
    <location>
        <begin position="77"/>
        <end position="97"/>
    </location>
</feature>
<name>A0A518EV23_9BACT</name>
<feature type="binding site" evidence="12">
    <location>
        <position position="225"/>
    </location>
    <ligand>
        <name>K(+)</name>
        <dbReference type="ChEBI" id="CHEBI:29103"/>
    </ligand>
</feature>
<organism evidence="14 15">
    <name type="scientific">Saltatorellus ferox</name>
    <dbReference type="NCBI Taxonomy" id="2528018"/>
    <lineage>
        <taxon>Bacteria</taxon>
        <taxon>Pseudomonadati</taxon>
        <taxon>Planctomycetota</taxon>
        <taxon>Planctomycetia</taxon>
        <taxon>Planctomycetia incertae sedis</taxon>
        <taxon>Saltatorellus</taxon>
    </lineage>
</organism>